<name>A0A6G3T3I0_STRAQ</name>
<evidence type="ECO:0000313" key="1">
    <source>
        <dbReference type="EMBL" id="NEB89690.1"/>
    </source>
</evidence>
<dbReference type="Pfam" id="PF20373">
    <property type="entry name" value="DUF6668"/>
    <property type="match status" value="1"/>
</dbReference>
<reference evidence="1" key="1">
    <citation type="submission" date="2020-01" db="EMBL/GenBank/DDBJ databases">
        <title>Insect and environment-associated Actinomycetes.</title>
        <authorList>
            <person name="Currrie C."/>
            <person name="Chevrette M."/>
            <person name="Carlson C."/>
            <person name="Stubbendieck R."/>
            <person name="Wendt-Pienkowski E."/>
        </authorList>
    </citation>
    <scope>NUCLEOTIDE SEQUENCE</scope>
    <source>
        <strain evidence="1">SID505</strain>
    </source>
</reference>
<dbReference type="InterPro" id="IPR046609">
    <property type="entry name" value="DUF6668"/>
</dbReference>
<protein>
    <submittedName>
        <fullName evidence="1">Uncharacterized protein</fullName>
    </submittedName>
</protein>
<comment type="caution">
    <text evidence="1">The sequence shown here is derived from an EMBL/GenBank/DDBJ whole genome shotgun (WGS) entry which is preliminary data.</text>
</comment>
<organism evidence="1">
    <name type="scientific">Streptomyces anulatus</name>
    <name type="common">Streptomyces chrysomallus</name>
    <dbReference type="NCBI Taxonomy" id="1892"/>
    <lineage>
        <taxon>Bacteria</taxon>
        <taxon>Bacillati</taxon>
        <taxon>Actinomycetota</taxon>
        <taxon>Actinomycetes</taxon>
        <taxon>Kitasatosporales</taxon>
        <taxon>Streptomycetaceae</taxon>
        <taxon>Streptomyces</taxon>
    </lineage>
</organism>
<dbReference type="AlphaFoldDB" id="A0A6G3T3I0"/>
<gene>
    <name evidence="1" type="ORF">G3I43_36900</name>
</gene>
<sequence>MSAEGLGWVGAHGGAGASTLARVLGGTDLGCAWPDPARGEPARIMLVARTHADGMRSASRALDALREGRHPAGMELVALVLVADAPGRLPLVLANRVRILRSAAPVRRLPWIAAWRTGKETGRLPKQLFRLGALAGTRPDGTGERR</sequence>
<proteinExistence type="predicted"/>
<accession>A0A6G3T3I0</accession>
<dbReference type="EMBL" id="JAAGMK010001032">
    <property type="protein sequence ID" value="NEB89690.1"/>
    <property type="molecule type" value="Genomic_DNA"/>
</dbReference>